<dbReference type="RefSeq" id="XP_020064579.1">
    <property type="nucleotide sequence ID" value="XM_020208320.1"/>
</dbReference>
<keyword evidence="1" id="KW-0175">Coiled coil</keyword>
<keyword evidence="4" id="KW-1185">Reference proteome</keyword>
<feature type="non-terminal residue" evidence="3">
    <location>
        <position position="734"/>
    </location>
</feature>
<feature type="compositionally biased region" description="Basic and acidic residues" evidence="2">
    <location>
        <begin position="19"/>
        <end position="29"/>
    </location>
</feature>
<dbReference type="Proteomes" id="UP000094285">
    <property type="component" value="Unassembled WGS sequence"/>
</dbReference>
<dbReference type="EMBL" id="KV453912">
    <property type="protein sequence ID" value="ODV79457.1"/>
    <property type="molecule type" value="Genomic_DNA"/>
</dbReference>
<dbReference type="OrthoDB" id="4052563at2759"/>
<evidence type="ECO:0008006" key="5">
    <source>
        <dbReference type="Google" id="ProtNLM"/>
    </source>
</evidence>
<dbReference type="GeneID" id="30982457"/>
<reference evidence="4" key="1">
    <citation type="submission" date="2016-05" db="EMBL/GenBank/DDBJ databases">
        <title>Comparative genomics of biotechnologically important yeasts.</title>
        <authorList>
            <consortium name="DOE Joint Genome Institute"/>
            <person name="Riley R."/>
            <person name="Haridas S."/>
            <person name="Wolfe K.H."/>
            <person name="Lopes M.R."/>
            <person name="Hittinger C.T."/>
            <person name="Goker M."/>
            <person name="Salamov A."/>
            <person name="Wisecaver J."/>
            <person name="Long T.M."/>
            <person name="Aerts A.L."/>
            <person name="Barry K."/>
            <person name="Choi C."/>
            <person name="Clum A."/>
            <person name="Coughlan A.Y."/>
            <person name="Deshpande S."/>
            <person name="Douglass A.P."/>
            <person name="Hanson S.J."/>
            <person name="Klenk H.-P."/>
            <person name="Labutti K."/>
            <person name="Lapidus A."/>
            <person name="Lindquist E."/>
            <person name="Lipzen A."/>
            <person name="Meier-Kolthoff J.P."/>
            <person name="Ohm R.A."/>
            <person name="Otillar R.P."/>
            <person name="Pangilinan J."/>
            <person name="Peng Y."/>
            <person name="Rokas A."/>
            <person name="Rosa C.A."/>
            <person name="Scheuner C."/>
            <person name="Sibirny A.A."/>
            <person name="Slot J.C."/>
            <person name="Stielow J.B."/>
            <person name="Sun H."/>
            <person name="Kurtzman C.P."/>
            <person name="Blackwell M."/>
            <person name="Grigoriev I.V."/>
            <person name="Jeffries T.W."/>
        </authorList>
    </citation>
    <scope>NUCLEOTIDE SEQUENCE [LARGE SCALE GENOMIC DNA]</scope>
    <source>
        <strain evidence="4">NRRL Y-17324</strain>
    </source>
</reference>
<accession>A0A1E4SJ39</accession>
<proteinExistence type="predicted"/>
<sequence length="734" mass="85217">EEMDASIASLRESLANMRAGEDSRKEPDFHNSTIDTTRYNDTQAQLDQDISFEKPMTFTSSRPKTSWRKFRSSYTPQEQSLSFNPSHAAKASITLRNSFQPQDASTASKVDDLNKQITGYRIQIKFFKQFLQNLIDKSRSGSNKENDFLDLDELTRFQQSFNGLSPFKTEETTKLETDYNTLLSNYDEIFKLNEDLYENLEAFQSQLQAKETQVHQLNEYIEACTQIVNLILGVLIQNPNTDARTKEALARCMDTDNSSRPLEIKLQVISFEFGQLLNNSPVKSVPIPLNTGNQEETQNHIAIIKELITSIDHLEEKFSAQRAETARLEKDLKDEVEEAQKVKKSYKLISEKFQTLCLTLEKSDTYKYSEELEKVQAENAKLNAINNAVDAKFDEYQRIVDKLQLEVNEFKEFSKNTARNDQDLQGELLESHKALSELHEELNDISEKYRKLQEESSNTISSLTDQLHQGQQEIMHWKAEERVTEKSKKDLDIAVEKQRIYKSENIRLAYKVESLTNDKQSLQSTIRSLTDKVTALTVGETNEHSDAHKRLNVLEYQCKELLAVDVHEFHKLLKSFNKIADDSSVKDPSRKLETLSKKLVKMDETSLDSSDLNYMRELHRSIFDYFARAVEMIVNDHVKLLLKESEGSLQNKEYIDKLHRRIDELNNLNDSFNRLGVEDLTEVAESDSPRTKLRMDELWNRWKSEREARVYESKQANRRLKELEMENSRLRAEL</sequence>
<feature type="non-terminal residue" evidence="3">
    <location>
        <position position="1"/>
    </location>
</feature>
<feature type="region of interest" description="Disordered" evidence="2">
    <location>
        <begin position="1"/>
        <end position="35"/>
    </location>
</feature>
<name>A0A1E4SJ39_9ASCO</name>
<organism evidence="3 4">
    <name type="scientific">Suhomyces tanzawaensis NRRL Y-17324</name>
    <dbReference type="NCBI Taxonomy" id="984487"/>
    <lineage>
        <taxon>Eukaryota</taxon>
        <taxon>Fungi</taxon>
        <taxon>Dikarya</taxon>
        <taxon>Ascomycota</taxon>
        <taxon>Saccharomycotina</taxon>
        <taxon>Pichiomycetes</taxon>
        <taxon>Debaryomycetaceae</taxon>
        <taxon>Suhomyces</taxon>
    </lineage>
</organism>
<dbReference type="AlphaFoldDB" id="A0A1E4SJ39"/>
<protein>
    <recommendedName>
        <fullName evidence="5">Mto2p-binding domain-containing protein</fullName>
    </recommendedName>
</protein>
<evidence type="ECO:0000313" key="4">
    <source>
        <dbReference type="Proteomes" id="UP000094285"/>
    </source>
</evidence>
<evidence type="ECO:0000256" key="2">
    <source>
        <dbReference type="SAM" id="MobiDB-lite"/>
    </source>
</evidence>
<gene>
    <name evidence="3" type="ORF">CANTADRAFT_29905</name>
</gene>
<evidence type="ECO:0000313" key="3">
    <source>
        <dbReference type="EMBL" id="ODV79457.1"/>
    </source>
</evidence>
<evidence type="ECO:0000256" key="1">
    <source>
        <dbReference type="SAM" id="Coils"/>
    </source>
</evidence>
<dbReference type="STRING" id="984487.A0A1E4SJ39"/>
<feature type="coiled-coil region" evidence="1">
    <location>
        <begin position="304"/>
        <end position="392"/>
    </location>
</feature>
<feature type="coiled-coil region" evidence="1">
    <location>
        <begin position="193"/>
        <end position="220"/>
    </location>
</feature>